<dbReference type="GO" id="GO:0071949">
    <property type="term" value="F:FAD binding"/>
    <property type="evidence" value="ECO:0007669"/>
    <property type="project" value="InterPro"/>
</dbReference>
<evidence type="ECO:0000313" key="4">
    <source>
        <dbReference type="EMBL" id="MBC2691569.1"/>
    </source>
</evidence>
<keyword evidence="5" id="KW-1185">Reference proteome</keyword>
<keyword evidence="4" id="KW-0503">Monooxygenase</keyword>
<reference evidence="4 5" key="1">
    <citation type="submission" date="2020-08" db="EMBL/GenBank/DDBJ databases">
        <title>Pseudomonas sp. nov.</title>
        <authorList>
            <person name="Gieschler S."/>
            <person name="Fiedler G."/>
            <person name="Brinks E."/>
            <person name="Boehnlein C."/>
            <person name="Franz C.M.A.P."/>
            <person name="Kabisch J."/>
        </authorList>
    </citation>
    <scope>NUCLEOTIDE SEQUENCE [LARGE SCALE GENOMIC DNA]</scope>
    <source>
        <strain evidence="4 5">MBT-1</strain>
    </source>
</reference>
<dbReference type="InterPro" id="IPR002938">
    <property type="entry name" value="FAD-bd"/>
</dbReference>
<dbReference type="InterPro" id="IPR036188">
    <property type="entry name" value="FAD/NAD-bd_sf"/>
</dbReference>
<dbReference type="Pfam" id="PF01494">
    <property type="entry name" value="FAD_binding_3"/>
    <property type="match status" value="1"/>
</dbReference>
<dbReference type="PANTHER" id="PTHR43476:SF4">
    <property type="entry name" value="BLR0106 PROTEIN"/>
    <property type="match status" value="1"/>
</dbReference>
<dbReference type="Proteomes" id="UP000526003">
    <property type="component" value="Unassembled WGS sequence"/>
</dbReference>
<comment type="caution">
    <text evidence="4">The sequence shown here is derived from an EMBL/GenBank/DDBJ whole genome shotgun (WGS) entry which is preliminary data.</text>
</comment>
<organism evidence="4 5">
    <name type="scientific">Pseudomonas kielensis</name>
    <dbReference type="NCBI Taxonomy" id="2762577"/>
    <lineage>
        <taxon>Bacteria</taxon>
        <taxon>Pseudomonadati</taxon>
        <taxon>Pseudomonadota</taxon>
        <taxon>Gammaproteobacteria</taxon>
        <taxon>Pseudomonadales</taxon>
        <taxon>Pseudomonadaceae</taxon>
        <taxon>Pseudomonas</taxon>
    </lineage>
</organism>
<dbReference type="PRINTS" id="PR00420">
    <property type="entry name" value="RNGMNOXGNASE"/>
</dbReference>
<sequence length="386" mass="42713">MKVAILGGGPSGLYLGLLLKRGAPDWQVEIIEQNAADSTFGFGVVLADTGLLQLRDADPQSYEALCAATTQHEHQVIVQAETAINIRLPVKGGAIPRLTLLQILEKQAEAAGVVVHYKQRIESLDDLARLGLHDADVVVGADGINSLVRRSFEADFGTTTNTLGNHFAWYGTPKVFEASALVFRKYAGGHFVAHYYAYSEEMSTFVAECDDATWQRLKLGDMSNAQRQALMEKIFAPELEGAPLMDGNARVVWRQFPAIRNAHWTHGRYVLVGDALASAHFSIGSGTRIAMNDSIALAKALLGCEGDALRGLAAYERNHKPSKQKLIRASERSYLWYEQMAQWMDTYSAEEFVYQFMTRTGRVDDDRLRREYPELMGRLGNVGSPV</sequence>
<evidence type="ECO:0000313" key="5">
    <source>
        <dbReference type="Proteomes" id="UP000526003"/>
    </source>
</evidence>
<dbReference type="EMBL" id="JACMYG010000018">
    <property type="protein sequence ID" value="MBC2691569.1"/>
    <property type="molecule type" value="Genomic_DNA"/>
</dbReference>
<keyword evidence="1" id="KW-0560">Oxidoreductase</keyword>
<evidence type="ECO:0000256" key="1">
    <source>
        <dbReference type="ARBA" id="ARBA00023002"/>
    </source>
</evidence>
<dbReference type="SUPFAM" id="SSF51905">
    <property type="entry name" value="FAD/NAD(P)-binding domain"/>
    <property type="match status" value="1"/>
</dbReference>
<dbReference type="InterPro" id="IPR050631">
    <property type="entry name" value="PheA/TfdB_FAD_monoxygenase"/>
</dbReference>
<protein>
    <submittedName>
        <fullName evidence="4">FAD-dependent monooxygenase</fullName>
    </submittedName>
</protein>
<dbReference type="AlphaFoldDB" id="A0A7X1KZ31"/>
<dbReference type="Gene3D" id="3.30.9.20">
    <property type="match status" value="1"/>
</dbReference>
<dbReference type="PANTHER" id="PTHR43476">
    <property type="entry name" value="3-(3-HYDROXY-PHENYL)PROPIONATE/3-HYDROXYCINNAMIC ACID HYDROXYLASE"/>
    <property type="match status" value="1"/>
</dbReference>
<name>A0A7X1KZ31_9PSED</name>
<dbReference type="Gene3D" id="3.50.50.60">
    <property type="entry name" value="FAD/NAD(P)-binding domain"/>
    <property type="match status" value="1"/>
</dbReference>
<proteinExistence type="predicted"/>
<evidence type="ECO:0000256" key="2">
    <source>
        <dbReference type="ARBA" id="ARBA00023027"/>
    </source>
</evidence>
<accession>A0A7X1KZ31</accession>
<evidence type="ECO:0000259" key="3">
    <source>
        <dbReference type="Pfam" id="PF01494"/>
    </source>
</evidence>
<gene>
    <name evidence="4" type="ORF">H7995_17395</name>
</gene>
<dbReference type="RefSeq" id="WP_185818670.1">
    <property type="nucleotide sequence ID" value="NZ_JACMYG010000018.1"/>
</dbReference>
<keyword evidence="2" id="KW-0520">NAD</keyword>
<dbReference type="GO" id="GO:0004497">
    <property type="term" value="F:monooxygenase activity"/>
    <property type="evidence" value="ECO:0007669"/>
    <property type="project" value="UniProtKB-KW"/>
</dbReference>
<feature type="domain" description="FAD-binding" evidence="3">
    <location>
        <begin position="2"/>
        <end position="329"/>
    </location>
</feature>